<accession>A0AAW8EUX2</accession>
<dbReference type="SMART" id="SM00530">
    <property type="entry name" value="HTH_XRE"/>
    <property type="match status" value="1"/>
</dbReference>
<dbReference type="GO" id="GO:0003700">
    <property type="term" value="F:DNA-binding transcription factor activity"/>
    <property type="evidence" value="ECO:0007669"/>
    <property type="project" value="TreeGrafter"/>
</dbReference>
<dbReference type="RefSeq" id="WP_307295100.1">
    <property type="nucleotide sequence ID" value="NZ_JAUSXV010000001.1"/>
</dbReference>
<dbReference type="PANTHER" id="PTHR46797:SF23">
    <property type="entry name" value="HTH-TYPE TRANSCRIPTIONAL REGULATOR SUTR"/>
    <property type="match status" value="1"/>
</dbReference>
<keyword evidence="6" id="KW-1185">Reference proteome</keyword>
<dbReference type="PANTHER" id="PTHR46797">
    <property type="entry name" value="HTH-TYPE TRANSCRIPTIONAL REGULATOR"/>
    <property type="match status" value="1"/>
</dbReference>
<evidence type="ECO:0000313" key="5">
    <source>
        <dbReference type="EMBL" id="MDQ0647306.1"/>
    </source>
</evidence>
<evidence type="ECO:0000259" key="4">
    <source>
        <dbReference type="PROSITE" id="PS50943"/>
    </source>
</evidence>
<evidence type="ECO:0000313" key="6">
    <source>
        <dbReference type="Proteomes" id="UP001244427"/>
    </source>
</evidence>
<dbReference type="PROSITE" id="PS50943">
    <property type="entry name" value="HTH_CROC1"/>
    <property type="match status" value="1"/>
</dbReference>
<dbReference type="Proteomes" id="UP001244427">
    <property type="component" value="Unassembled WGS sequence"/>
</dbReference>
<keyword evidence="2" id="KW-0238">DNA-binding</keyword>
<evidence type="ECO:0000256" key="2">
    <source>
        <dbReference type="ARBA" id="ARBA00023125"/>
    </source>
</evidence>
<comment type="caution">
    <text evidence="5">The sequence shown here is derived from an EMBL/GenBank/DDBJ whole genome shotgun (WGS) entry which is preliminary data.</text>
</comment>
<dbReference type="GO" id="GO:0005829">
    <property type="term" value="C:cytosol"/>
    <property type="evidence" value="ECO:0007669"/>
    <property type="project" value="TreeGrafter"/>
</dbReference>
<gene>
    <name evidence="5" type="ORF">QFZ53_001502</name>
</gene>
<feature type="domain" description="HTH cro/C1-type" evidence="4">
    <location>
        <begin position="15"/>
        <end position="69"/>
    </location>
</feature>
<sequence>MPASDEILRRLAVHIHRIRLERGVSQENLAHELDMHRAYLGSIERAEQNVTLKTLSQLAERLGVDPADLIRPIG</sequence>
<protein>
    <submittedName>
        <fullName evidence="5">Transcriptional regulator with XRE-family HTH domain</fullName>
    </submittedName>
</protein>
<reference evidence="5 6" key="1">
    <citation type="submission" date="2023-07" db="EMBL/GenBank/DDBJ databases">
        <title>Comparative genomics of wheat-associated soil bacteria to identify genetic determinants of phenazine resistance.</title>
        <authorList>
            <person name="Mouncey N."/>
        </authorList>
    </citation>
    <scope>NUCLEOTIDE SEQUENCE [LARGE SCALE GENOMIC DNA]</scope>
    <source>
        <strain evidence="5 6">W4I9-1</strain>
    </source>
</reference>
<dbReference type="EMBL" id="JAUSXV010000001">
    <property type="protein sequence ID" value="MDQ0647306.1"/>
    <property type="molecule type" value="Genomic_DNA"/>
</dbReference>
<dbReference type="Gene3D" id="1.10.260.40">
    <property type="entry name" value="lambda repressor-like DNA-binding domains"/>
    <property type="match status" value="1"/>
</dbReference>
<dbReference type="CDD" id="cd00093">
    <property type="entry name" value="HTH_XRE"/>
    <property type="match status" value="1"/>
</dbReference>
<proteinExistence type="predicted"/>
<dbReference type="InterPro" id="IPR010982">
    <property type="entry name" value="Lambda_DNA-bd_dom_sf"/>
</dbReference>
<organism evidence="5 6">
    <name type="scientific">Microbacterium natoriense</name>
    <dbReference type="NCBI Taxonomy" id="284570"/>
    <lineage>
        <taxon>Bacteria</taxon>
        <taxon>Bacillati</taxon>
        <taxon>Actinomycetota</taxon>
        <taxon>Actinomycetes</taxon>
        <taxon>Micrococcales</taxon>
        <taxon>Microbacteriaceae</taxon>
        <taxon>Microbacterium</taxon>
    </lineage>
</organism>
<keyword evidence="1" id="KW-0805">Transcription regulation</keyword>
<evidence type="ECO:0000256" key="1">
    <source>
        <dbReference type="ARBA" id="ARBA00023015"/>
    </source>
</evidence>
<dbReference type="InterPro" id="IPR001387">
    <property type="entry name" value="Cro/C1-type_HTH"/>
</dbReference>
<evidence type="ECO:0000256" key="3">
    <source>
        <dbReference type="ARBA" id="ARBA00023163"/>
    </source>
</evidence>
<dbReference type="Pfam" id="PF01381">
    <property type="entry name" value="HTH_3"/>
    <property type="match status" value="1"/>
</dbReference>
<dbReference type="SUPFAM" id="SSF47413">
    <property type="entry name" value="lambda repressor-like DNA-binding domains"/>
    <property type="match status" value="1"/>
</dbReference>
<name>A0AAW8EUX2_9MICO</name>
<dbReference type="InterPro" id="IPR050807">
    <property type="entry name" value="TransReg_Diox_bact_type"/>
</dbReference>
<keyword evidence="3" id="KW-0804">Transcription</keyword>
<dbReference type="GO" id="GO:0003677">
    <property type="term" value="F:DNA binding"/>
    <property type="evidence" value="ECO:0007669"/>
    <property type="project" value="UniProtKB-KW"/>
</dbReference>
<dbReference type="AlphaFoldDB" id="A0AAW8EUX2"/>